<dbReference type="GO" id="GO:0005886">
    <property type="term" value="C:plasma membrane"/>
    <property type="evidence" value="ECO:0007669"/>
    <property type="project" value="TreeGrafter"/>
</dbReference>
<dbReference type="GO" id="GO:0008381">
    <property type="term" value="F:mechanosensitive monoatomic ion channel activity"/>
    <property type="evidence" value="ECO:0007669"/>
    <property type="project" value="TreeGrafter"/>
</dbReference>
<evidence type="ECO:0000313" key="22">
    <source>
        <dbReference type="EMBL" id="QCE08728.1"/>
    </source>
</evidence>
<feature type="compositionally biased region" description="Basic and acidic residues" evidence="18">
    <location>
        <begin position="782"/>
        <end position="794"/>
    </location>
</feature>
<evidence type="ECO:0000256" key="8">
    <source>
        <dbReference type="ARBA" id="ARBA00022692"/>
    </source>
</evidence>
<evidence type="ECO:0000256" key="13">
    <source>
        <dbReference type="ARBA" id="ARBA00023065"/>
    </source>
</evidence>
<evidence type="ECO:0000256" key="17">
    <source>
        <dbReference type="ARBA" id="ARBA00048679"/>
    </source>
</evidence>
<feature type="region of interest" description="Disordered" evidence="18">
    <location>
        <begin position="777"/>
        <end position="800"/>
    </location>
</feature>
<dbReference type="Pfam" id="PF07714">
    <property type="entry name" value="PK_Tyr_Ser-Thr"/>
    <property type="match status" value="1"/>
</dbReference>
<keyword evidence="12 19" id="KW-1133">Transmembrane helix</keyword>
<evidence type="ECO:0000256" key="4">
    <source>
        <dbReference type="ARBA" id="ARBA00012513"/>
    </source>
</evidence>
<evidence type="ECO:0000256" key="9">
    <source>
        <dbReference type="ARBA" id="ARBA00022741"/>
    </source>
</evidence>
<dbReference type="GO" id="GO:0050982">
    <property type="term" value="P:detection of mechanical stimulus"/>
    <property type="evidence" value="ECO:0007669"/>
    <property type="project" value="UniProtKB-ARBA"/>
</dbReference>
<evidence type="ECO:0000256" key="16">
    <source>
        <dbReference type="ARBA" id="ARBA00047899"/>
    </source>
</evidence>
<reference evidence="22 23" key="1">
    <citation type="submission" date="2019-04" db="EMBL/GenBank/DDBJ databases">
        <title>An improved genome assembly and genetic linkage map for asparagus bean, Vigna unguiculata ssp. sesquipedialis.</title>
        <authorList>
            <person name="Xia Q."/>
            <person name="Zhang R."/>
            <person name="Dong Y."/>
        </authorList>
    </citation>
    <scope>NUCLEOTIDE SEQUENCE [LARGE SCALE GENOMIC DNA]</scope>
    <source>
        <tissue evidence="22">Leaf</tissue>
    </source>
</reference>
<gene>
    <name evidence="22" type="ORF">DEO72_LG9g3757</name>
</gene>
<keyword evidence="10 22" id="KW-0418">Kinase</keyword>
<dbReference type="FunFam" id="2.30.30.60:FF:000003">
    <property type="entry name" value="Predicted mechanosensitive ion channel"/>
    <property type="match status" value="1"/>
</dbReference>
<dbReference type="PANTHER" id="PTHR31618">
    <property type="entry name" value="MECHANOSENSITIVE ION CHANNEL PROTEIN 5"/>
    <property type="match status" value="1"/>
</dbReference>
<dbReference type="SUPFAM" id="SSF50182">
    <property type="entry name" value="Sm-like ribonucleoproteins"/>
    <property type="match status" value="1"/>
</dbReference>
<dbReference type="InterPro" id="IPR000719">
    <property type="entry name" value="Prot_kinase_dom"/>
</dbReference>
<keyword evidence="8 19" id="KW-0812">Transmembrane</keyword>
<dbReference type="Pfam" id="PF00924">
    <property type="entry name" value="MS_channel_2nd"/>
    <property type="match status" value="1"/>
</dbReference>
<comment type="catalytic activity">
    <reaction evidence="17">
        <text>L-seryl-[protein] + ATP = O-phospho-L-seryl-[protein] + ADP + H(+)</text>
        <dbReference type="Rhea" id="RHEA:17989"/>
        <dbReference type="Rhea" id="RHEA-COMP:9863"/>
        <dbReference type="Rhea" id="RHEA-COMP:11604"/>
        <dbReference type="ChEBI" id="CHEBI:15378"/>
        <dbReference type="ChEBI" id="CHEBI:29999"/>
        <dbReference type="ChEBI" id="CHEBI:30616"/>
        <dbReference type="ChEBI" id="CHEBI:83421"/>
        <dbReference type="ChEBI" id="CHEBI:456216"/>
        <dbReference type="EC" id="2.7.11.1"/>
    </reaction>
</comment>
<comment type="subcellular location">
    <subcellularLocation>
        <location evidence="1">Membrane</location>
        <topology evidence="1">Multi-pass membrane protein</topology>
    </subcellularLocation>
</comment>
<dbReference type="CDD" id="cd04928">
    <property type="entry name" value="ACT_TyrKc"/>
    <property type="match status" value="1"/>
</dbReference>
<feature type="transmembrane region" description="Helical" evidence="19">
    <location>
        <begin position="1254"/>
        <end position="1277"/>
    </location>
</feature>
<keyword evidence="11" id="KW-0067">ATP-binding</keyword>
<dbReference type="SMART" id="SM00220">
    <property type="entry name" value="S_TKc"/>
    <property type="match status" value="1"/>
</dbReference>
<dbReference type="InterPro" id="IPR045865">
    <property type="entry name" value="ACT-like_dom_sf"/>
</dbReference>
<keyword evidence="9" id="KW-0547">Nucleotide-binding</keyword>
<dbReference type="GO" id="GO:0005524">
    <property type="term" value="F:ATP binding"/>
    <property type="evidence" value="ECO:0007669"/>
    <property type="project" value="UniProtKB-KW"/>
</dbReference>
<dbReference type="EMBL" id="CP039353">
    <property type="protein sequence ID" value="QCE08728.1"/>
    <property type="molecule type" value="Genomic_DNA"/>
</dbReference>
<dbReference type="SUPFAM" id="SSF56112">
    <property type="entry name" value="Protein kinase-like (PK-like)"/>
    <property type="match status" value="1"/>
</dbReference>
<comment type="similarity">
    <text evidence="3">Belongs to the protein kinase superfamily. TKL Ser/Thr protein kinase family. RAF subfamily.</text>
</comment>
<dbReference type="PROSITE" id="PS00108">
    <property type="entry name" value="PROTEIN_KINASE_ST"/>
    <property type="match status" value="1"/>
</dbReference>
<dbReference type="Gene3D" id="1.10.510.10">
    <property type="entry name" value="Transferase(Phosphotransferase) domain 1"/>
    <property type="match status" value="1"/>
</dbReference>
<feature type="transmembrane region" description="Helical" evidence="19">
    <location>
        <begin position="1222"/>
        <end position="1242"/>
    </location>
</feature>
<dbReference type="InterPro" id="IPR023408">
    <property type="entry name" value="MscS_beta-dom_sf"/>
</dbReference>
<dbReference type="InterPro" id="IPR006685">
    <property type="entry name" value="MscS_channel_2nd"/>
</dbReference>
<feature type="transmembrane region" description="Helical" evidence="19">
    <location>
        <begin position="836"/>
        <end position="861"/>
    </location>
</feature>
<dbReference type="Gene3D" id="2.30.30.60">
    <property type="match status" value="1"/>
</dbReference>
<dbReference type="InterPro" id="IPR002912">
    <property type="entry name" value="ACT_dom"/>
</dbReference>
<dbReference type="PROSITE" id="PS51671">
    <property type="entry name" value="ACT"/>
    <property type="match status" value="1"/>
</dbReference>
<feature type="region of interest" description="Disordered" evidence="18">
    <location>
        <begin position="112"/>
        <end position="151"/>
    </location>
</feature>
<evidence type="ECO:0000256" key="7">
    <source>
        <dbReference type="ARBA" id="ARBA00022679"/>
    </source>
</evidence>
<dbReference type="GO" id="GO:0006820">
    <property type="term" value="P:monoatomic anion transport"/>
    <property type="evidence" value="ECO:0007669"/>
    <property type="project" value="TreeGrafter"/>
</dbReference>
<feature type="domain" description="Protein kinase" evidence="20">
    <location>
        <begin position="298"/>
        <end position="551"/>
    </location>
</feature>
<evidence type="ECO:0000259" key="21">
    <source>
        <dbReference type="PROSITE" id="PS51671"/>
    </source>
</evidence>
<feature type="compositionally biased region" description="Polar residues" evidence="18">
    <location>
        <begin position="702"/>
        <end position="712"/>
    </location>
</feature>
<protein>
    <recommendedName>
        <fullName evidence="4">non-specific serine/threonine protein kinase</fullName>
        <ecNumber evidence="4">2.7.11.1</ecNumber>
    </recommendedName>
</protein>
<dbReference type="PANTHER" id="PTHR31618:SF1">
    <property type="entry name" value="EF-HAND DOMAIN-CONTAINING PROTEIN"/>
    <property type="match status" value="1"/>
</dbReference>
<evidence type="ECO:0000259" key="20">
    <source>
        <dbReference type="PROSITE" id="PS50011"/>
    </source>
</evidence>
<keyword evidence="23" id="KW-1185">Reference proteome</keyword>
<keyword evidence="13" id="KW-0406">Ion transport</keyword>
<dbReference type="PROSITE" id="PS50011">
    <property type="entry name" value="PROTEIN_KINASE_DOM"/>
    <property type="match status" value="1"/>
</dbReference>
<evidence type="ECO:0000256" key="1">
    <source>
        <dbReference type="ARBA" id="ARBA00004141"/>
    </source>
</evidence>
<name>A0A4D6N613_VIGUN</name>
<dbReference type="InterPro" id="IPR011009">
    <property type="entry name" value="Kinase-like_dom_sf"/>
</dbReference>
<dbReference type="FunFam" id="3.30.200.20:FF:000060">
    <property type="entry name" value="Serine/threonine-protein kinase isoform 1"/>
    <property type="match status" value="1"/>
</dbReference>
<feature type="compositionally biased region" description="Low complexity" evidence="18">
    <location>
        <begin position="128"/>
        <end position="140"/>
    </location>
</feature>
<comment type="catalytic activity">
    <reaction evidence="16">
        <text>L-threonyl-[protein] + ATP = O-phospho-L-threonyl-[protein] + ADP + H(+)</text>
        <dbReference type="Rhea" id="RHEA:46608"/>
        <dbReference type="Rhea" id="RHEA-COMP:11060"/>
        <dbReference type="Rhea" id="RHEA-COMP:11605"/>
        <dbReference type="ChEBI" id="CHEBI:15378"/>
        <dbReference type="ChEBI" id="CHEBI:30013"/>
        <dbReference type="ChEBI" id="CHEBI:30616"/>
        <dbReference type="ChEBI" id="CHEBI:61977"/>
        <dbReference type="ChEBI" id="CHEBI:456216"/>
        <dbReference type="EC" id="2.7.11.1"/>
    </reaction>
</comment>
<dbReference type="PRINTS" id="PR00109">
    <property type="entry name" value="TYRKINASE"/>
</dbReference>
<evidence type="ECO:0000313" key="23">
    <source>
        <dbReference type="Proteomes" id="UP000501690"/>
    </source>
</evidence>
<evidence type="ECO:0000256" key="11">
    <source>
        <dbReference type="ARBA" id="ARBA00022840"/>
    </source>
</evidence>
<sequence>MGSAIRSGLIHYKLIINTTVCALFHVKHPIASPFTSFHGHDGDGGQRQLRQRSAAPYDVVHLLAGANSYALDVNVERAADVLMHKRLLQLAHDPANRPSIEVRLVQVHPISDGNSADASELDDPGIESGQSSSKYSSRQSIHPPPAFGSSPNLEALALEANSSEDIEEEQSVHANFQYSRPMHEITISTDDKPKLLSQLTALLAEIGLNIQEAHAFSTTDGYSLDVFVVEGWPYEETEKLKAALEREVLKKIERQVRSSPQSVSSVDEPDQAKMKSELDHLTIPNDGTDVWEIDPKHLKYGTQIASGSYGELFKGVYCSQEVAIKVLKPEHVNSELQKEFAQEVYIMRKVRHKNVVQFIGACTKPPRLCIVTEFMSGGSVYDYLHKQKGFFKFPTLLKVAIDISKGMNYLHQHNIIHRDLKAANLLMDENCVVKVADFGVARVKAQSGVMTAETGTYRWMAPEVIEHKPYDHKADVFSFGIVLWELLTGKLPYEYLTPLQAAIGVVQKGLRPTIPKNTHPKFVELLERSWQQDPTLRPDFSEIIDILQQLAKESKRFSGAGNPDSDHEQLPILLEQERNRHNAMPAGDYVVKIDDAANPSQANKIWRDSSYDFWRGEASSSAAAAATDQSFDFRQTEDPPSQLIGRFLHKQRASGEMQLDMDLEMEELQQDGVEGRLTPVEESPVNFRNSRELKVSFDEPLPNTNLLEQQNDTFRRRHSKEASTMADFQRPPHPPQHDHRRSPSPSPVEDGEVLRCTSNASFERNLSMQRKSALLKAKTRSRLLDPPEEPERKSGRVVKSGQLQSGILGKKGDEEDDDPFLEEDFPDEFKKTHFSLWILLEWVSLFLITGFLIATLCIPFLREKHLWQLKLWKWEVMVLVLICGRLVSDWVIRIAVYCIERNFLLRKRVLYFVYGVKKAVQNCVWLGLVLIAWHLLFDQRVQRETNSNFLEYVNKVLVCFLVGTLVWLLKTLMVKVLASSFHVSTYFDRIQESLFNQYVIETLSGPPLVEIKKAEEEEERLADEVQKLQNAGVTIPPDLKATAFSNMKSGRYRSGVLAKSPRAKSGKFSRPLSKGADDNVITIDNLNKLNPNNISAWNMKRLMNMVRHGALSTLDEQILDSANDDENATQIRSENEAKVAAKKIFHNVARRGCRFIYPDDLMRFMQEDEAAKTMNLFEGASDSGKISKAALKNWVVNAFRERRALALTLNDTKTAVNKLHRMLNFIVGIVVLIIWLLILELATTKFLVFLSSQIVLVTFIFGNTCKTIFEAIIFLFVMHPFDVGDRCEIDGIQMIVEEMNILTTIFLKYDNHKVIIPNSVLATKAIFNYYRSPDMQDIIEFYIHVCTPVEKISLIKHRISSFCDNKKEHWYPSPTVVVRDHLDIHMVKMAIWPNHRMNFQDQTERHNRRSLLLEELIKIFRELDLNYRLLPLDVNVRAVPTSSERLPPSWQSTPS</sequence>
<evidence type="ECO:0000256" key="14">
    <source>
        <dbReference type="ARBA" id="ARBA00023136"/>
    </source>
</evidence>
<feature type="region of interest" description="Disordered" evidence="18">
    <location>
        <begin position="700"/>
        <end position="752"/>
    </location>
</feature>
<dbReference type="EC" id="2.7.11.1" evidence="4"/>
<comment type="similarity">
    <text evidence="2">Belongs to the MscS (TC 1.A.23) family.</text>
</comment>
<evidence type="ECO:0000256" key="5">
    <source>
        <dbReference type="ARBA" id="ARBA00022448"/>
    </source>
</evidence>
<keyword evidence="5" id="KW-0813">Transport</keyword>
<dbReference type="Gene3D" id="3.30.70.260">
    <property type="match status" value="1"/>
</dbReference>
<dbReference type="Gene3D" id="3.30.200.20">
    <property type="entry name" value="Phosphorylase Kinase, domain 1"/>
    <property type="match status" value="1"/>
</dbReference>
<dbReference type="Proteomes" id="UP000501690">
    <property type="component" value="Linkage Group LG9"/>
</dbReference>
<evidence type="ECO:0000256" key="6">
    <source>
        <dbReference type="ARBA" id="ARBA00022527"/>
    </source>
</evidence>
<proteinExistence type="inferred from homology"/>
<dbReference type="SUPFAM" id="SSF55021">
    <property type="entry name" value="ACT-like"/>
    <property type="match status" value="1"/>
</dbReference>
<feature type="transmembrane region" description="Helical" evidence="19">
    <location>
        <begin position="949"/>
        <end position="969"/>
    </location>
</feature>
<dbReference type="InterPro" id="IPR010920">
    <property type="entry name" value="LSM_dom_sf"/>
</dbReference>
<accession>A0A4D6N613</accession>
<evidence type="ECO:0000256" key="12">
    <source>
        <dbReference type="ARBA" id="ARBA00022989"/>
    </source>
</evidence>
<dbReference type="GO" id="GO:0004674">
    <property type="term" value="F:protein serine/threonine kinase activity"/>
    <property type="evidence" value="ECO:0007669"/>
    <property type="project" value="UniProtKB-KW"/>
</dbReference>
<evidence type="ECO:0000256" key="18">
    <source>
        <dbReference type="SAM" id="MobiDB-lite"/>
    </source>
</evidence>
<evidence type="ECO:0000256" key="19">
    <source>
        <dbReference type="SAM" id="Phobius"/>
    </source>
</evidence>
<dbReference type="InterPro" id="IPR008271">
    <property type="entry name" value="Ser/Thr_kinase_AS"/>
</dbReference>
<keyword evidence="6" id="KW-0723">Serine/threonine-protein kinase</keyword>
<feature type="domain" description="ACT" evidence="21">
    <location>
        <begin position="184"/>
        <end position="265"/>
    </location>
</feature>
<dbReference type="InterPro" id="IPR016688">
    <property type="entry name" value="MscS-like_plants/fungi"/>
</dbReference>
<evidence type="ECO:0000256" key="10">
    <source>
        <dbReference type="ARBA" id="ARBA00022777"/>
    </source>
</evidence>
<keyword evidence="15" id="KW-0407">Ion channel</keyword>
<organism evidence="22 23">
    <name type="scientific">Vigna unguiculata</name>
    <name type="common">Cowpea</name>
    <dbReference type="NCBI Taxonomy" id="3917"/>
    <lineage>
        <taxon>Eukaryota</taxon>
        <taxon>Viridiplantae</taxon>
        <taxon>Streptophyta</taxon>
        <taxon>Embryophyta</taxon>
        <taxon>Tracheophyta</taxon>
        <taxon>Spermatophyta</taxon>
        <taxon>Magnoliopsida</taxon>
        <taxon>eudicotyledons</taxon>
        <taxon>Gunneridae</taxon>
        <taxon>Pentapetalae</taxon>
        <taxon>rosids</taxon>
        <taxon>fabids</taxon>
        <taxon>Fabales</taxon>
        <taxon>Fabaceae</taxon>
        <taxon>Papilionoideae</taxon>
        <taxon>50 kb inversion clade</taxon>
        <taxon>NPAAA clade</taxon>
        <taxon>indigoferoid/millettioid clade</taxon>
        <taxon>Phaseoleae</taxon>
        <taxon>Vigna</taxon>
    </lineage>
</organism>
<feature type="transmembrane region" description="Helical" evidence="19">
    <location>
        <begin position="919"/>
        <end position="937"/>
    </location>
</feature>
<evidence type="ECO:0000256" key="15">
    <source>
        <dbReference type="ARBA" id="ARBA00023303"/>
    </source>
</evidence>
<evidence type="ECO:0000256" key="3">
    <source>
        <dbReference type="ARBA" id="ARBA00010507"/>
    </source>
</evidence>
<keyword evidence="7" id="KW-0808">Transferase</keyword>
<keyword evidence="14 19" id="KW-0472">Membrane</keyword>
<evidence type="ECO:0000256" key="2">
    <source>
        <dbReference type="ARBA" id="ARBA00008017"/>
    </source>
</evidence>
<dbReference type="InterPro" id="IPR001245">
    <property type="entry name" value="Ser-Thr/Tyr_kinase_cat_dom"/>
</dbReference>
<dbReference type="CDD" id="cd13999">
    <property type="entry name" value="STKc_MAP3K-like"/>
    <property type="match status" value="1"/>
</dbReference>